<feature type="domain" description="DUF7343" evidence="2">
    <location>
        <begin position="300"/>
        <end position="360"/>
    </location>
</feature>
<name>A0A1I6PH24_9EURY</name>
<dbReference type="Pfam" id="PF24034">
    <property type="entry name" value="DUF7343"/>
    <property type="match status" value="1"/>
</dbReference>
<dbReference type="AlphaFoldDB" id="A0A1I6PH24"/>
<evidence type="ECO:0000313" key="4">
    <source>
        <dbReference type="EMBL" id="SFS39398.1"/>
    </source>
</evidence>
<evidence type="ECO:0000259" key="2">
    <source>
        <dbReference type="Pfam" id="PF24034"/>
    </source>
</evidence>
<evidence type="ECO:0000313" key="5">
    <source>
        <dbReference type="Proteomes" id="UP000199199"/>
    </source>
</evidence>
<feature type="region of interest" description="Disordered" evidence="1">
    <location>
        <begin position="271"/>
        <end position="300"/>
    </location>
</feature>
<feature type="domain" description="DUF7345" evidence="3">
    <location>
        <begin position="59"/>
        <end position="185"/>
    </location>
</feature>
<sequence length="367" mass="40377">MVGKGLRALICVLVVTSVVFVVGSPAVAMADIGSSSPAVVQQDSADELTLQDADTIVTEIQLQPDGNATVFVDYQYRLNESETQWQNLRDDVNSNNQTYIEEESGSWQETLEDGQNETGRDMNLSGFTVETDETSNPREYGHVQFSFEWESFAYVELNRMEAGDALAGFMLDDASELRISWPDTYNMTTVEPEPQSVEDNVATWDGESSGFDTQPLQVELIEESQPPNESPAGNDDPQSMPVETLAAAAVLVAVTTTAVVAGWLFRRDGDEPVTAPENDAEPAESVATDADQGTVPPPELLSNEERVLQLLEDRGGRLKQQQVVSELDWTEAKTSQVVRGLREDDEVDVFRIGRENVLTLSEESDEE</sequence>
<keyword evidence="5" id="KW-1185">Reference proteome</keyword>
<evidence type="ECO:0008006" key="6">
    <source>
        <dbReference type="Google" id="ProtNLM"/>
    </source>
</evidence>
<dbReference type="OrthoDB" id="27885at2157"/>
<accession>A0A1I6PH24</accession>
<gene>
    <name evidence="4" type="ORF">SAMN04488556_0546</name>
</gene>
<protein>
    <recommendedName>
        <fullName evidence="6">IclR helix-turn-helix domain-containing protein</fullName>
    </recommendedName>
</protein>
<evidence type="ECO:0000259" key="3">
    <source>
        <dbReference type="Pfam" id="PF24036"/>
    </source>
</evidence>
<reference evidence="5" key="1">
    <citation type="submission" date="2016-10" db="EMBL/GenBank/DDBJ databases">
        <authorList>
            <person name="Varghese N."/>
            <person name="Submissions S."/>
        </authorList>
    </citation>
    <scope>NUCLEOTIDE SEQUENCE [LARGE SCALE GENOMIC DNA]</scope>
    <source>
        <strain evidence="5">DSM 22427</strain>
    </source>
</reference>
<evidence type="ECO:0000256" key="1">
    <source>
        <dbReference type="SAM" id="MobiDB-lite"/>
    </source>
</evidence>
<dbReference type="EMBL" id="FOZS01000001">
    <property type="protein sequence ID" value="SFS39398.1"/>
    <property type="molecule type" value="Genomic_DNA"/>
</dbReference>
<dbReference type="InterPro" id="IPR055767">
    <property type="entry name" value="DUF7343"/>
</dbReference>
<dbReference type="InterPro" id="IPR055769">
    <property type="entry name" value="DUF7345"/>
</dbReference>
<organism evidence="4 5">
    <name type="scientific">Halostagnicola kamekurae</name>
    <dbReference type="NCBI Taxonomy" id="619731"/>
    <lineage>
        <taxon>Archaea</taxon>
        <taxon>Methanobacteriati</taxon>
        <taxon>Methanobacteriota</taxon>
        <taxon>Stenosarchaea group</taxon>
        <taxon>Halobacteria</taxon>
        <taxon>Halobacteriales</taxon>
        <taxon>Natrialbaceae</taxon>
        <taxon>Halostagnicola</taxon>
    </lineage>
</organism>
<dbReference type="Proteomes" id="UP000199199">
    <property type="component" value="Unassembled WGS sequence"/>
</dbReference>
<dbReference type="RefSeq" id="WP_092901206.1">
    <property type="nucleotide sequence ID" value="NZ_FOZS01000001.1"/>
</dbReference>
<proteinExistence type="predicted"/>
<dbReference type="Pfam" id="PF24036">
    <property type="entry name" value="DUF7345"/>
    <property type="match status" value="1"/>
</dbReference>